<proteinExistence type="predicted"/>
<sequence length="171" mass="18921">NTHCVFNKKFRVTSSGEKQIVRKIKLRRFQDGRIGTAPVCSSQRERHRGGVISAFPTEVPASSHWGLSDSGCSPWSRVGHHLTQEAQGVREFPFLAKGSRDRWYLENRDTPTLILRFSNSLSKRHTRRLYPMPGSEGPMPTEPHSLLAQQSEIKLQGGSKAGGGASAIAEA</sequence>
<dbReference type="OMA" id="PASSHWG"/>
<keyword evidence="2" id="KW-1185">Reference proteome</keyword>
<organism evidence="1 2">
    <name type="scientific">Pongo abelii</name>
    <name type="common">Sumatran orangutan</name>
    <name type="synonym">Pongo pygmaeus abelii</name>
    <dbReference type="NCBI Taxonomy" id="9601"/>
    <lineage>
        <taxon>Eukaryota</taxon>
        <taxon>Metazoa</taxon>
        <taxon>Chordata</taxon>
        <taxon>Craniata</taxon>
        <taxon>Vertebrata</taxon>
        <taxon>Euteleostomi</taxon>
        <taxon>Mammalia</taxon>
        <taxon>Eutheria</taxon>
        <taxon>Euarchontoglires</taxon>
        <taxon>Primates</taxon>
        <taxon>Haplorrhini</taxon>
        <taxon>Catarrhini</taxon>
        <taxon>Hominidae</taxon>
        <taxon>Pongo</taxon>
    </lineage>
</organism>
<reference evidence="1 2" key="1">
    <citation type="submission" date="2008-02" db="EMBL/GenBank/DDBJ databases">
        <title>A 6x draft sequence assembly of the Pongo pygmaeus abelii genome.</title>
        <authorList>
            <person name="Wilson R.K."/>
            <person name="Mardis E."/>
        </authorList>
    </citation>
    <scope>NUCLEOTIDE SEQUENCE [LARGE SCALE GENOMIC DNA]</scope>
</reference>
<reference evidence="1" key="3">
    <citation type="submission" date="2025-09" db="UniProtKB">
        <authorList>
            <consortium name="Ensembl"/>
        </authorList>
    </citation>
    <scope>IDENTIFICATION</scope>
</reference>
<name>A0A8I5UK88_PONAB</name>
<evidence type="ECO:0000313" key="2">
    <source>
        <dbReference type="Proteomes" id="UP000001595"/>
    </source>
</evidence>
<dbReference type="AlphaFoldDB" id="A0A8I5UK88"/>
<evidence type="ECO:0000313" key="1">
    <source>
        <dbReference type="Ensembl" id="ENSPPYP00000039817.1"/>
    </source>
</evidence>
<dbReference type="GeneTree" id="ENSGT00980000202101"/>
<accession>A0A8I5UK88</accession>
<dbReference type="Proteomes" id="UP000001595">
    <property type="component" value="Chromosome X"/>
</dbReference>
<reference evidence="1" key="2">
    <citation type="submission" date="2025-08" db="UniProtKB">
        <authorList>
            <consortium name="Ensembl"/>
        </authorList>
    </citation>
    <scope>IDENTIFICATION</scope>
</reference>
<protein>
    <submittedName>
        <fullName evidence="1">Uncharacterized protein</fullName>
    </submittedName>
</protein>
<dbReference type="Ensembl" id="ENSPPYT00000047604.1">
    <property type="protein sequence ID" value="ENSPPYP00000039817.1"/>
    <property type="gene ID" value="ENSPPYG00000032421.1"/>
</dbReference>